<proteinExistence type="predicted"/>
<evidence type="ECO:0000256" key="1">
    <source>
        <dbReference type="SAM" id="MobiDB-lite"/>
    </source>
</evidence>
<evidence type="ECO:0000313" key="2">
    <source>
        <dbReference type="EMBL" id="KXT10901.1"/>
    </source>
</evidence>
<evidence type="ECO:0000313" key="3">
    <source>
        <dbReference type="Proteomes" id="UP000073492"/>
    </source>
</evidence>
<gene>
    <name evidence="2" type="ORF">AC579_9859</name>
</gene>
<sequence length="173" mass="19029">MHEPRSDSSFGSVKWKRSSAGSFQLVVSSDEVDDDAAPDEQKRCTWLGRVDSYSRLMHAHTMYQMEGKTLPGYNKTLHAYTQNQLDLHRTAPKSVTSSPHLGARHGGLPSPICARLRQLTIDDAPIPPANSPSAEQRHAHRPPSTRGLKPRSATEPIPRRFAQAHSVSSVACA</sequence>
<dbReference type="OrthoDB" id="3640690at2759"/>
<accession>A0A139I826</accession>
<dbReference type="Proteomes" id="UP000073492">
    <property type="component" value="Unassembled WGS sequence"/>
</dbReference>
<feature type="region of interest" description="Disordered" evidence="1">
    <location>
        <begin position="1"/>
        <end position="20"/>
    </location>
</feature>
<protein>
    <submittedName>
        <fullName evidence="2">Uncharacterized protein</fullName>
    </submittedName>
</protein>
<dbReference type="EMBL" id="LFZO01000234">
    <property type="protein sequence ID" value="KXT10901.1"/>
    <property type="molecule type" value="Genomic_DNA"/>
</dbReference>
<reference evidence="2 3" key="1">
    <citation type="submission" date="2015-07" db="EMBL/GenBank/DDBJ databases">
        <title>Comparative genomics of the Sigatoka disease complex on banana suggests a link between parallel evolutionary changes in Pseudocercospora fijiensis and Pseudocercospora eumusae and increased virulence on the banana host.</title>
        <authorList>
            <person name="Chang T.-C."/>
            <person name="Salvucci A."/>
            <person name="Crous P.W."/>
            <person name="Stergiopoulos I."/>
        </authorList>
    </citation>
    <scope>NUCLEOTIDE SEQUENCE [LARGE SCALE GENOMIC DNA]</scope>
    <source>
        <strain evidence="2 3">CBS 116634</strain>
    </source>
</reference>
<keyword evidence="3" id="KW-1185">Reference proteome</keyword>
<comment type="caution">
    <text evidence="2">The sequence shown here is derived from an EMBL/GenBank/DDBJ whole genome shotgun (WGS) entry which is preliminary data.</text>
</comment>
<dbReference type="STRING" id="113226.A0A139I826"/>
<name>A0A139I826_9PEZI</name>
<feature type="region of interest" description="Disordered" evidence="1">
    <location>
        <begin position="123"/>
        <end position="173"/>
    </location>
</feature>
<dbReference type="AlphaFoldDB" id="A0A139I826"/>
<organism evidence="2 3">
    <name type="scientific">Pseudocercospora musae</name>
    <dbReference type="NCBI Taxonomy" id="113226"/>
    <lineage>
        <taxon>Eukaryota</taxon>
        <taxon>Fungi</taxon>
        <taxon>Dikarya</taxon>
        <taxon>Ascomycota</taxon>
        <taxon>Pezizomycotina</taxon>
        <taxon>Dothideomycetes</taxon>
        <taxon>Dothideomycetidae</taxon>
        <taxon>Mycosphaerellales</taxon>
        <taxon>Mycosphaerellaceae</taxon>
        <taxon>Pseudocercospora</taxon>
    </lineage>
</organism>